<accession>A0A3Q0J1B9</accession>
<dbReference type="PANTHER" id="PTHR11579:SF0">
    <property type="entry name" value="PROTEIN-L-ISOASPARTATE(D-ASPARTATE) O-METHYLTRANSFERASE"/>
    <property type="match status" value="1"/>
</dbReference>
<sequence>MNLLMLQHGQSLDAIYRWLKPGAKCLDIGSGTGYITACMAEMVGPTGKVYGIEHIPYILQKSIEAIEINHANLLDDGIIEFICKCMCESKSEHKTANYILHFTV</sequence>
<proteinExistence type="inferred from homology"/>
<dbReference type="GO" id="GO:0005737">
    <property type="term" value="C:cytoplasm"/>
    <property type="evidence" value="ECO:0007669"/>
    <property type="project" value="UniProtKB-SubCell"/>
</dbReference>
<dbReference type="InterPro" id="IPR029063">
    <property type="entry name" value="SAM-dependent_MTases_sf"/>
</dbReference>
<dbReference type="SUPFAM" id="SSF53335">
    <property type="entry name" value="S-adenosyl-L-methionine-dependent methyltransferases"/>
    <property type="match status" value="1"/>
</dbReference>
<dbReference type="GeneID" id="113468196"/>
<organism evidence="8 9">
    <name type="scientific">Diaphorina citri</name>
    <name type="common">Asian citrus psyllid</name>
    <dbReference type="NCBI Taxonomy" id="121845"/>
    <lineage>
        <taxon>Eukaryota</taxon>
        <taxon>Metazoa</taxon>
        <taxon>Ecdysozoa</taxon>
        <taxon>Arthropoda</taxon>
        <taxon>Hexapoda</taxon>
        <taxon>Insecta</taxon>
        <taxon>Pterygota</taxon>
        <taxon>Neoptera</taxon>
        <taxon>Paraneoptera</taxon>
        <taxon>Hemiptera</taxon>
        <taxon>Sternorrhyncha</taxon>
        <taxon>Psylloidea</taxon>
        <taxon>Psyllidae</taxon>
        <taxon>Diaphorininae</taxon>
        <taxon>Diaphorina</taxon>
    </lineage>
</organism>
<protein>
    <recommendedName>
        <fullName evidence="3">protein-L-isoaspartate(D-aspartate) O-methyltransferase</fullName>
        <ecNumber evidence="3">2.1.1.77</ecNumber>
    </recommendedName>
</protein>
<dbReference type="PaxDb" id="121845-A0A3Q0J1B9"/>
<comment type="similarity">
    <text evidence="2">Belongs to the methyltransferase superfamily. L-isoaspartyl/D-aspartyl protein methyltransferase family.</text>
</comment>
<comment type="subcellular location">
    <subcellularLocation>
        <location evidence="1">Cytoplasm</location>
    </subcellularLocation>
</comment>
<dbReference type="KEGG" id="dci:113468196"/>
<dbReference type="RefSeq" id="XP_026680753.1">
    <property type="nucleotide sequence ID" value="XM_026824952.1"/>
</dbReference>
<evidence type="ECO:0000256" key="1">
    <source>
        <dbReference type="ARBA" id="ARBA00004496"/>
    </source>
</evidence>
<evidence type="ECO:0000256" key="4">
    <source>
        <dbReference type="ARBA" id="ARBA00022490"/>
    </source>
</evidence>
<dbReference type="PANTHER" id="PTHR11579">
    <property type="entry name" value="PROTEIN-L-ISOASPARTATE O-METHYLTRANSFERASE"/>
    <property type="match status" value="1"/>
</dbReference>
<dbReference type="GO" id="GO:0032259">
    <property type="term" value="P:methylation"/>
    <property type="evidence" value="ECO:0007669"/>
    <property type="project" value="UniProtKB-KW"/>
</dbReference>
<dbReference type="EC" id="2.1.1.77" evidence="3"/>
<dbReference type="Gene3D" id="3.40.50.150">
    <property type="entry name" value="Vaccinia Virus protein VP39"/>
    <property type="match status" value="1"/>
</dbReference>
<evidence type="ECO:0000256" key="6">
    <source>
        <dbReference type="ARBA" id="ARBA00022679"/>
    </source>
</evidence>
<evidence type="ECO:0000256" key="5">
    <source>
        <dbReference type="ARBA" id="ARBA00022603"/>
    </source>
</evidence>
<gene>
    <name evidence="9" type="primary">LOC113468196</name>
</gene>
<keyword evidence="7" id="KW-0949">S-adenosyl-L-methionine</keyword>
<keyword evidence="4" id="KW-0963">Cytoplasm</keyword>
<dbReference type="AlphaFoldDB" id="A0A3Q0J1B9"/>
<dbReference type="GO" id="GO:0004719">
    <property type="term" value="F:protein-L-isoaspartate (D-aspartate) O-methyltransferase activity"/>
    <property type="evidence" value="ECO:0007669"/>
    <property type="project" value="UniProtKB-EC"/>
</dbReference>
<evidence type="ECO:0000313" key="8">
    <source>
        <dbReference type="Proteomes" id="UP000079169"/>
    </source>
</evidence>
<dbReference type="InterPro" id="IPR000682">
    <property type="entry name" value="PCMT"/>
</dbReference>
<name>A0A3Q0J1B9_DIACI</name>
<dbReference type="Proteomes" id="UP000079169">
    <property type="component" value="Unplaced"/>
</dbReference>
<keyword evidence="5" id="KW-0489">Methyltransferase</keyword>
<evidence type="ECO:0000313" key="9">
    <source>
        <dbReference type="RefSeq" id="XP_026680753.1"/>
    </source>
</evidence>
<evidence type="ECO:0000256" key="2">
    <source>
        <dbReference type="ARBA" id="ARBA00005369"/>
    </source>
</evidence>
<dbReference type="Pfam" id="PF01135">
    <property type="entry name" value="PCMT"/>
    <property type="match status" value="1"/>
</dbReference>
<reference evidence="9" key="1">
    <citation type="submission" date="2025-08" db="UniProtKB">
        <authorList>
            <consortium name="RefSeq"/>
        </authorList>
    </citation>
    <scope>IDENTIFICATION</scope>
</reference>
<keyword evidence="8" id="KW-1185">Reference proteome</keyword>
<evidence type="ECO:0000256" key="3">
    <source>
        <dbReference type="ARBA" id="ARBA00011890"/>
    </source>
</evidence>
<keyword evidence="6" id="KW-0808">Transferase</keyword>
<evidence type="ECO:0000256" key="7">
    <source>
        <dbReference type="ARBA" id="ARBA00022691"/>
    </source>
</evidence>
<dbReference type="CDD" id="cd02440">
    <property type="entry name" value="AdoMet_MTases"/>
    <property type="match status" value="1"/>
</dbReference>